<name>A0A1V3WZI2_MYCKA</name>
<proteinExistence type="predicted"/>
<reference evidence="1 2" key="1">
    <citation type="submission" date="2017-02" db="EMBL/GenBank/DDBJ databases">
        <title>Complete genome sequences of Mycobacterium kansasii strains isolated from rhesus macaques.</title>
        <authorList>
            <person name="Panda A."/>
            <person name="Nagaraj S."/>
            <person name="Zhao X."/>
            <person name="Tettelin H."/>
            <person name="Detolla L.J."/>
        </authorList>
    </citation>
    <scope>NUCLEOTIDE SEQUENCE [LARGE SCALE GENOMIC DNA]</scope>
    <source>
        <strain evidence="1 2">11-3813</strain>
    </source>
</reference>
<protein>
    <submittedName>
        <fullName evidence="1">Creatinase/Prolidase N-terminal domain protein</fullName>
    </submittedName>
</protein>
<evidence type="ECO:0000313" key="1">
    <source>
        <dbReference type="EMBL" id="OOK72414.1"/>
    </source>
</evidence>
<dbReference type="Gene3D" id="3.90.230.10">
    <property type="entry name" value="Creatinase/methionine aminopeptidase superfamily"/>
    <property type="match status" value="1"/>
</dbReference>
<evidence type="ECO:0000313" key="2">
    <source>
        <dbReference type="Proteomes" id="UP000189229"/>
    </source>
</evidence>
<sequence>MRRQRYARLQAELAVGGLDGLVLLGSSAVTYATGAAMPAVAGDRAALFRAVAVVAAVESAPHLYTVFDDGVPPEVQLHGPLFPDLDDAMAGLAAALGEHFVPGARVGVDHLSHPMLRGLSGIDWVDASTVLGAAKLVKTVDEVSCIRQAQRLNELAMVDALRLLRPGVRQTDLTALFLRRVFELGASAGGIDPIWQVMARVASWDPGRCTVIWPTRPSRLTGSCAMAMSSGWTPVSCGRGTCPTMAAPGLWAPARMLGSSGSFVAGGRSSTRVWRSLGPGCPACGWVRSPSTPTMVSGRGSSISILPTAWAPTAPKCP</sequence>
<dbReference type="SUPFAM" id="SSF55920">
    <property type="entry name" value="Creatinase/aminopeptidase"/>
    <property type="match status" value="1"/>
</dbReference>
<dbReference type="Proteomes" id="UP000189229">
    <property type="component" value="Unassembled WGS sequence"/>
</dbReference>
<dbReference type="SUPFAM" id="SSF53092">
    <property type="entry name" value="Creatinase/prolidase N-terminal domain"/>
    <property type="match status" value="1"/>
</dbReference>
<dbReference type="InterPro" id="IPR036005">
    <property type="entry name" value="Creatinase/aminopeptidase-like"/>
</dbReference>
<dbReference type="Gene3D" id="3.40.350.10">
    <property type="entry name" value="Creatinase/prolidase N-terminal domain"/>
    <property type="match status" value="1"/>
</dbReference>
<dbReference type="EMBL" id="MVBM01000005">
    <property type="protein sequence ID" value="OOK72414.1"/>
    <property type="molecule type" value="Genomic_DNA"/>
</dbReference>
<accession>A0A1V3WZI2</accession>
<comment type="caution">
    <text evidence="1">The sequence shown here is derived from an EMBL/GenBank/DDBJ whole genome shotgun (WGS) entry which is preliminary data.</text>
</comment>
<organism evidence="1 2">
    <name type="scientific">Mycobacterium kansasii</name>
    <dbReference type="NCBI Taxonomy" id="1768"/>
    <lineage>
        <taxon>Bacteria</taxon>
        <taxon>Bacillati</taxon>
        <taxon>Actinomycetota</taxon>
        <taxon>Actinomycetes</taxon>
        <taxon>Mycobacteriales</taxon>
        <taxon>Mycobacteriaceae</taxon>
        <taxon>Mycobacterium</taxon>
    </lineage>
</organism>
<gene>
    <name evidence="1" type="ORF">BZL30_5598</name>
</gene>
<dbReference type="AlphaFoldDB" id="A0A1V3WZI2"/>
<dbReference type="InterPro" id="IPR029149">
    <property type="entry name" value="Creatin/AminoP/Spt16_N"/>
</dbReference>